<dbReference type="GO" id="GO:0005524">
    <property type="term" value="F:ATP binding"/>
    <property type="evidence" value="ECO:0007669"/>
    <property type="project" value="UniProtKB-KW"/>
</dbReference>
<comment type="catalytic activity">
    <reaction evidence="4">
        <text>(6S)-5-formyl-5,6,7,8-tetrahydrofolate + ATP = (6R)-5,10-methenyltetrahydrofolate + ADP + phosphate</text>
        <dbReference type="Rhea" id="RHEA:10488"/>
        <dbReference type="ChEBI" id="CHEBI:30616"/>
        <dbReference type="ChEBI" id="CHEBI:43474"/>
        <dbReference type="ChEBI" id="CHEBI:57455"/>
        <dbReference type="ChEBI" id="CHEBI:57457"/>
        <dbReference type="ChEBI" id="CHEBI:456216"/>
        <dbReference type="EC" id="6.3.3.2"/>
    </reaction>
</comment>
<evidence type="ECO:0000256" key="2">
    <source>
        <dbReference type="ARBA" id="ARBA00022741"/>
    </source>
</evidence>
<protein>
    <recommendedName>
        <fullName evidence="5">5-formyltetrahydrofolate cyclo-ligase</fullName>
        <ecNumber evidence="5">6.3.3.2</ecNumber>
    </recommendedName>
</protein>
<accession>A0A183EAP3</accession>
<dbReference type="GO" id="GO:0035999">
    <property type="term" value="P:tetrahydrofolate interconversion"/>
    <property type="evidence" value="ECO:0007669"/>
    <property type="project" value="TreeGrafter"/>
</dbReference>
<dbReference type="EMBL" id="UYRT01086095">
    <property type="protein sequence ID" value="VDN30924.1"/>
    <property type="molecule type" value="Genomic_DNA"/>
</dbReference>
<keyword evidence="7" id="KW-1185">Reference proteome</keyword>
<gene>
    <name evidence="6" type="ORF">GPUH_LOCUS18034</name>
</gene>
<keyword evidence="2" id="KW-0547">Nucleotide-binding</keyword>
<evidence type="ECO:0000256" key="1">
    <source>
        <dbReference type="ARBA" id="ARBA00010638"/>
    </source>
</evidence>
<dbReference type="OrthoDB" id="2015992at2759"/>
<dbReference type="PANTHER" id="PTHR23407:SF1">
    <property type="entry name" value="5-FORMYLTETRAHYDROFOLATE CYCLO-LIGASE"/>
    <property type="match status" value="1"/>
</dbReference>
<dbReference type="GO" id="GO:0005739">
    <property type="term" value="C:mitochondrion"/>
    <property type="evidence" value="ECO:0007669"/>
    <property type="project" value="TreeGrafter"/>
</dbReference>
<dbReference type="InterPro" id="IPR002698">
    <property type="entry name" value="FTHF_cligase"/>
</dbReference>
<evidence type="ECO:0000313" key="8">
    <source>
        <dbReference type="WBParaSite" id="GPUH_0001805901-mRNA-1"/>
    </source>
</evidence>
<dbReference type="EC" id="6.3.3.2" evidence="5"/>
<evidence type="ECO:0000256" key="3">
    <source>
        <dbReference type="ARBA" id="ARBA00022840"/>
    </source>
</evidence>
<comment type="similarity">
    <text evidence="1">Belongs to the 5-formyltetrahydrofolate cyclo-ligase family.</text>
</comment>
<dbReference type="Pfam" id="PF01812">
    <property type="entry name" value="5-FTHF_cyc-lig"/>
    <property type="match status" value="1"/>
</dbReference>
<dbReference type="InterPro" id="IPR037171">
    <property type="entry name" value="NagB/RpiA_transferase-like"/>
</dbReference>
<dbReference type="InterPro" id="IPR024185">
    <property type="entry name" value="FTHF_cligase-like_sf"/>
</dbReference>
<dbReference type="AlphaFoldDB" id="A0A183EAP3"/>
<reference evidence="6 7" key="2">
    <citation type="submission" date="2018-11" db="EMBL/GenBank/DDBJ databases">
        <authorList>
            <consortium name="Pathogen Informatics"/>
        </authorList>
    </citation>
    <scope>NUCLEOTIDE SEQUENCE [LARGE SCALE GENOMIC DNA]</scope>
</reference>
<dbReference type="GO" id="GO:0009396">
    <property type="term" value="P:folic acid-containing compound biosynthetic process"/>
    <property type="evidence" value="ECO:0007669"/>
    <property type="project" value="TreeGrafter"/>
</dbReference>
<dbReference type="Proteomes" id="UP000271098">
    <property type="component" value="Unassembled WGS sequence"/>
</dbReference>
<keyword evidence="3" id="KW-0067">ATP-binding</keyword>
<sequence>MSDDVQAAKKRLRKEITELGKHFTDEELAAQSREIAKKITESEWYRNAKRVSIYLSMPGEMDTNAIVEKCLAEGKEVFIPYFEKGATMMDMLRLQSADEYHGLATTMWGIRQHPDKEHAERWDQHGEIL</sequence>
<dbReference type="WBParaSite" id="GPUH_0001805901-mRNA-1">
    <property type="protein sequence ID" value="GPUH_0001805901-mRNA-1"/>
    <property type="gene ID" value="GPUH_0001805901"/>
</dbReference>
<reference evidence="8" key="1">
    <citation type="submission" date="2016-06" db="UniProtKB">
        <authorList>
            <consortium name="WormBaseParasite"/>
        </authorList>
    </citation>
    <scope>IDENTIFICATION</scope>
</reference>
<organism evidence="8">
    <name type="scientific">Gongylonema pulchrum</name>
    <dbReference type="NCBI Taxonomy" id="637853"/>
    <lineage>
        <taxon>Eukaryota</taxon>
        <taxon>Metazoa</taxon>
        <taxon>Ecdysozoa</taxon>
        <taxon>Nematoda</taxon>
        <taxon>Chromadorea</taxon>
        <taxon>Rhabditida</taxon>
        <taxon>Spirurina</taxon>
        <taxon>Spiruromorpha</taxon>
        <taxon>Spiruroidea</taxon>
        <taxon>Gongylonematidae</taxon>
        <taxon>Gongylonema</taxon>
    </lineage>
</organism>
<evidence type="ECO:0000313" key="7">
    <source>
        <dbReference type="Proteomes" id="UP000271098"/>
    </source>
</evidence>
<evidence type="ECO:0000256" key="4">
    <source>
        <dbReference type="ARBA" id="ARBA00036539"/>
    </source>
</evidence>
<name>A0A183EAP3_9BILA</name>
<dbReference type="PANTHER" id="PTHR23407">
    <property type="entry name" value="ATPASE INHIBITOR/5-FORMYLTETRAHYDROFOLATE CYCLO-LIGASE"/>
    <property type="match status" value="1"/>
</dbReference>
<evidence type="ECO:0000256" key="5">
    <source>
        <dbReference type="ARBA" id="ARBA00038966"/>
    </source>
</evidence>
<evidence type="ECO:0000313" key="6">
    <source>
        <dbReference type="EMBL" id="VDN30924.1"/>
    </source>
</evidence>
<dbReference type="SUPFAM" id="SSF100950">
    <property type="entry name" value="NagB/RpiA/CoA transferase-like"/>
    <property type="match status" value="1"/>
</dbReference>
<dbReference type="Gene3D" id="3.40.50.10420">
    <property type="entry name" value="NagB/RpiA/CoA transferase-like"/>
    <property type="match status" value="1"/>
</dbReference>
<proteinExistence type="inferred from homology"/>
<dbReference type="GO" id="GO:0030272">
    <property type="term" value="F:5-formyltetrahydrofolate cyclo-ligase activity"/>
    <property type="evidence" value="ECO:0007669"/>
    <property type="project" value="UniProtKB-EC"/>
</dbReference>